<feature type="region of interest" description="Disordered" evidence="1">
    <location>
        <begin position="1"/>
        <end position="20"/>
    </location>
</feature>
<dbReference type="EMBL" id="OW152826">
    <property type="protein sequence ID" value="CAH2042686.1"/>
    <property type="molecule type" value="Genomic_DNA"/>
</dbReference>
<reference evidence="2" key="1">
    <citation type="submission" date="2022-03" db="EMBL/GenBank/DDBJ databases">
        <authorList>
            <person name="Martin H S."/>
        </authorList>
    </citation>
    <scope>NUCLEOTIDE SEQUENCE</scope>
</reference>
<evidence type="ECO:0000256" key="1">
    <source>
        <dbReference type="SAM" id="MobiDB-lite"/>
    </source>
</evidence>
<protein>
    <recommendedName>
        <fullName evidence="4">Ribosomal protein S14</fullName>
    </recommendedName>
</protein>
<keyword evidence="3" id="KW-1185">Reference proteome</keyword>
<organism evidence="2 3">
    <name type="scientific">Iphiclides podalirius</name>
    <name type="common">scarce swallowtail</name>
    <dbReference type="NCBI Taxonomy" id="110791"/>
    <lineage>
        <taxon>Eukaryota</taxon>
        <taxon>Metazoa</taxon>
        <taxon>Ecdysozoa</taxon>
        <taxon>Arthropoda</taxon>
        <taxon>Hexapoda</taxon>
        <taxon>Insecta</taxon>
        <taxon>Pterygota</taxon>
        <taxon>Neoptera</taxon>
        <taxon>Endopterygota</taxon>
        <taxon>Lepidoptera</taxon>
        <taxon>Glossata</taxon>
        <taxon>Ditrysia</taxon>
        <taxon>Papilionoidea</taxon>
        <taxon>Papilionidae</taxon>
        <taxon>Papilioninae</taxon>
        <taxon>Iphiclides</taxon>
    </lineage>
</organism>
<proteinExistence type="predicted"/>
<sequence length="141" mass="15952">MGDLAVPGRGEKKNQHSRLSTASVTYIVSQAGAPPLGQWRRFPPHDIYLNRRPCGSKFKRTLYGTHGRLRSDRLANNAPTRRQYERAKVFCVQRSRPVNNVSRAILDGTAASWPRGRGRRGQLATTALATRPTRLRFLFRP</sequence>
<evidence type="ECO:0000313" key="2">
    <source>
        <dbReference type="EMBL" id="CAH2042686.1"/>
    </source>
</evidence>
<accession>A0ABN8HX02</accession>
<feature type="non-terminal residue" evidence="2">
    <location>
        <position position="141"/>
    </location>
</feature>
<gene>
    <name evidence="2" type="ORF">IPOD504_LOCUS4013</name>
</gene>
<evidence type="ECO:0008006" key="4">
    <source>
        <dbReference type="Google" id="ProtNLM"/>
    </source>
</evidence>
<name>A0ABN8HX02_9NEOP</name>
<evidence type="ECO:0000313" key="3">
    <source>
        <dbReference type="Proteomes" id="UP000837857"/>
    </source>
</evidence>
<dbReference type="Proteomes" id="UP000837857">
    <property type="component" value="Chromosome 14"/>
</dbReference>